<dbReference type="PIRSF" id="PIRSF015582">
    <property type="entry name" value="Cit_lyase_B"/>
    <property type="match status" value="1"/>
</dbReference>
<dbReference type="STRING" id="356660.SAMN05444336_108146"/>
<dbReference type="SUPFAM" id="SSF51621">
    <property type="entry name" value="Phosphoenolpyruvate/pyruvate domain"/>
    <property type="match status" value="1"/>
</dbReference>
<dbReference type="EMBL" id="FNMZ01000008">
    <property type="protein sequence ID" value="SDX69764.1"/>
    <property type="molecule type" value="Genomic_DNA"/>
</dbReference>
<evidence type="ECO:0000256" key="2">
    <source>
        <dbReference type="ARBA" id="ARBA00005568"/>
    </source>
</evidence>
<feature type="domain" description="HpcH/HpaI aldolase/citrate lyase" evidence="7">
    <location>
        <begin position="21"/>
        <end position="246"/>
    </location>
</feature>
<name>A0A1H3DVQ6_9RHOB</name>
<dbReference type="AlphaFoldDB" id="A0A1H3DVQ6"/>
<evidence type="ECO:0000256" key="3">
    <source>
        <dbReference type="ARBA" id="ARBA00022723"/>
    </source>
</evidence>
<evidence type="ECO:0000259" key="7">
    <source>
        <dbReference type="Pfam" id="PF03328"/>
    </source>
</evidence>
<comment type="cofactor">
    <cofactor evidence="1">
        <name>Mg(2+)</name>
        <dbReference type="ChEBI" id="CHEBI:18420"/>
    </cofactor>
</comment>
<dbReference type="OrthoDB" id="9800547at2"/>
<proteinExistence type="inferred from homology"/>
<dbReference type="GO" id="GO:0016829">
    <property type="term" value="F:lyase activity"/>
    <property type="evidence" value="ECO:0007669"/>
    <property type="project" value="UniProtKB-KW"/>
</dbReference>
<accession>A0A1H3DVQ6</accession>
<dbReference type="RefSeq" id="WP_092684293.1">
    <property type="nucleotide sequence ID" value="NZ_FNMZ01000008.1"/>
</dbReference>
<keyword evidence="4 6" id="KW-0460">Magnesium</keyword>
<dbReference type="InterPro" id="IPR040442">
    <property type="entry name" value="Pyrv_kinase-like_dom_sf"/>
</dbReference>
<dbReference type="InterPro" id="IPR011206">
    <property type="entry name" value="Citrate_lyase_beta/mcl1/mcl2"/>
</dbReference>
<evidence type="ECO:0000313" key="8">
    <source>
        <dbReference type="EMBL" id="SDX69764.1"/>
    </source>
</evidence>
<evidence type="ECO:0000256" key="5">
    <source>
        <dbReference type="PIRSR" id="PIRSR015582-1"/>
    </source>
</evidence>
<comment type="similarity">
    <text evidence="2">Belongs to the HpcH/HpaI aldolase family.</text>
</comment>
<feature type="binding site" evidence="5">
    <location>
        <position position="79"/>
    </location>
    <ligand>
        <name>substrate</name>
    </ligand>
</feature>
<dbReference type="Proteomes" id="UP000199118">
    <property type="component" value="Unassembled WGS sequence"/>
</dbReference>
<gene>
    <name evidence="8" type="ORF">SAMN05444336_108146</name>
</gene>
<dbReference type="GO" id="GO:0006107">
    <property type="term" value="P:oxaloacetate metabolic process"/>
    <property type="evidence" value="ECO:0007669"/>
    <property type="project" value="TreeGrafter"/>
</dbReference>
<dbReference type="InterPro" id="IPR005000">
    <property type="entry name" value="Aldolase/citrate-lyase_domain"/>
</dbReference>
<keyword evidence="3 6" id="KW-0479">Metal-binding</keyword>
<feature type="binding site" evidence="6">
    <location>
        <position position="171"/>
    </location>
    <ligand>
        <name>Mg(2+)</name>
        <dbReference type="ChEBI" id="CHEBI:18420"/>
    </ligand>
</feature>
<dbReference type="InterPro" id="IPR015813">
    <property type="entry name" value="Pyrv/PenolPyrv_kinase-like_dom"/>
</dbReference>
<dbReference type="Pfam" id="PF03328">
    <property type="entry name" value="HpcH_HpaI"/>
    <property type="match status" value="1"/>
</dbReference>
<dbReference type="PANTHER" id="PTHR32308:SF10">
    <property type="entry name" value="CITRATE LYASE SUBUNIT BETA"/>
    <property type="match status" value="1"/>
</dbReference>
<dbReference type="PANTHER" id="PTHR32308">
    <property type="entry name" value="LYASE BETA SUBUNIT, PUTATIVE (AFU_ORTHOLOGUE AFUA_4G13030)-RELATED"/>
    <property type="match status" value="1"/>
</dbReference>
<evidence type="ECO:0000256" key="4">
    <source>
        <dbReference type="ARBA" id="ARBA00022842"/>
    </source>
</evidence>
<dbReference type="GO" id="GO:0000287">
    <property type="term" value="F:magnesium ion binding"/>
    <property type="evidence" value="ECO:0007669"/>
    <property type="project" value="TreeGrafter"/>
</dbReference>
<sequence length="311" mass="33687">MTSPSSHPLGLRPARLRRVQLAVPGSSEKMMAKAAASAADHVFLDLEDAVAPNRKIEARDLIVNALNTLDWGKKTRCVRINALDTPFTTEDVISLVKGAGENLDTLMLTKVKTPHDILYVDTMLRQLEESLGLNKRIGLEALIEEVEGLQNVDAIASSCDRLEALVFGMGDFSASMGTLITPDGKVGPYPGDLWHYARFRMTMACRAAGIDALDGPYADFRDEAGFREECSRSLTIGMVGKWAIHPNQIAWAQDVFTPDAEVVAHMRKLATAYEKAQEDGLGAIAVDGALVDAASIRMFGATLRAADLIGM</sequence>
<keyword evidence="9" id="KW-1185">Reference proteome</keyword>
<organism evidence="8 9">
    <name type="scientific">Albimonas donghaensis</name>
    <dbReference type="NCBI Taxonomy" id="356660"/>
    <lineage>
        <taxon>Bacteria</taxon>
        <taxon>Pseudomonadati</taxon>
        <taxon>Pseudomonadota</taxon>
        <taxon>Alphaproteobacteria</taxon>
        <taxon>Rhodobacterales</taxon>
        <taxon>Paracoccaceae</taxon>
        <taxon>Albimonas</taxon>
    </lineage>
</organism>
<protein>
    <submittedName>
        <fullName evidence="8">Citrate lyase subunit beta / citryl-CoA lyase</fullName>
    </submittedName>
</protein>
<keyword evidence="8" id="KW-0456">Lyase</keyword>
<evidence type="ECO:0000256" key="6">
    <source>
        <dbReference type="PIRSR" id="PIRSR015582-2"/>
    </source>
</evidence>
<dbReference type="Gene3D" id="3.20.20.60">
    <property type="entry name" value="Phosphoenolpyruvate-binding domains"/>
    <property type="match status" value="1"/>
</dbReference>
<evidence type="ECO:0000313" key="9">
    <source>
        <dbReference type="Proteomes" id="UP000199118"/>
    </source>
</evidence>
<reference evidence="8 9" key="1">
    <citation type="submission" date="2016-10" db="EMBL/GenBank/DDBJ databases">
        <authorList>
            <person name="de Groot N.N."/>
        </authorList>
    </citation>
    <scope>NUCLEOTIDE SEQUENCE [LARGE SCALE GENOMIC DNA]</scope>
    <source>
        <strain evidence="8 9">DSM 17890</strain>
    </source>
</reference>
<feature type="binding site" evidence="6">
    <location>
        <position position="144"/>
    </location>
    <ligand>
        <name>Mg(2+)</name>
        <dbReference type="ChEBI" id="CHEBI:18420"/>
    </ligand>
</feature>
<feature type="binding site" evidence="5">
    <location>
        <position position="144"/>
    </location>
    <ligand>
        <name>substrate</name>
    </ligand>
</feature>
<evidence type="ECO:0000256" key="1">
    <source>
        <dbReference type="ARBA" id="ARBA00001946"/>
    </source>
</evidence>